<proteinExistence type="predicted"/>
<dbReference type="GO" id="GO:0005882">
    <property type="term" value="C:intermediate filament"/>
    <property type="evidence" value="ECO:0007669"/>
    <property type="project" value="UniProtKB-KW"/>
</dbReference>
<dbReference type="GO" id="GO:0005198">
    <property type="term" value="F:structural molecule activity"/>
    <property type="evidence" value="ECO:0007669"/>
    <property type="project" value="InterPro"/>
</dbReference>
<sequence length="588" mass="61194">MMHRQQQHMSSRSHSGVMSGSRGVSMSSRSTGGTAGGYGGYGGSASGRAGGFRTSGYGVSGYGSGGGMGGGYMGGSSAMAGFGMSYGGGGASGGGGGGGFSSAIRSSYVGAVGSGFGMGGGGGGGGGSGGGAMSGYARGGGGYGGGPFGGGGGGGGPGYGGGGPGYGGGGPGYGGPGGPGGPGGLFGFGGPGGPSGPGGDGGYDLLSGNEKQVLQTLNDRLATYLEKVRSLETNNRELEEKLRAFTINKVQTRDLRVYEEQLAPLREQLLNFMLDNARMALELDNAKLTADDFRMKFESEYNMRQSVEGDIAGLKALRTEYDFSNTALGQEYQLLQDERRTMIQAHEEEMVVLRGEMAGTVTVDIQAAESVNLSRILEEVRTEYEAVVQRNRQEAESWYLKQMETRTVEDKQTTEQTVTTSTEILDGRKQCHTLQTEIDSMQVSKRTLEENLIETETQFQMQLQRLNGMVMTIESELSTVTGGGHAAGPGLPGPPQPESEAGEGDRHLQAAAGRGGHGGHHGWGRHGWGRYVVIQLLFGGARIIGRARIIGVFGRGSRDGTSVWKHSGQQLNDDAVFIEQLRNELIQR</sequence>
<feature type="region of interest" description="Disordered" evidence="4">
    <location>
        <begin position="480"/>
        <end position="521"/>
    </location>
</feature>
<dbReference type="SMART" id="SM01391">
    <property type="entry name" value="Filament"/>
    <property type="match status" value="1"/>
</dbReference>
<feature type="region of interest" description="Disordered" evidence="4">
    <location>
        <begin position="1"/>
        <end position="31"/>
    </location>
</feature>
<dbReference type="Pfam" id="PF00038">
    <property type="entry name" value="Filament"/>
    <property type="match status" value="1"/>
</dbReference>
<organism evidence="6 7">
    <name type="scientific">Aldrovandia affinis</name>
    <dbReference type="NCBI Taxonomy" id="143900"/>
    <lineage>
        <taxon>Eukaryota</taxon>
        <taxon>Metazoa</taxon>
        <taxon>Chordata</taxon>
        <taxon>Craniata</taxon>
        <taxon>Vertebrata</taxon>
        <taxon>Euteleostomi</taxon>
        <taxon>Actinopterygii</taxon>
        <taxon>Neopterygii</taxon>
        <taxon>Teleostei</taxon>
        <taxon>Notacanthiformes</taxon>
        <taxon>Halosauridae</taxon>
        <taxon>Aldrovandia</taxon>
    </lineage>
</organism>
<dbReference type="AlphaFoldDB" id="A0AAD7W558"/>
<dbReference type="PROSITE" id="PS51842">
    <property type="entry name" value="IF_ROD_2"/>
    <property type="match status" value="1"/>
</dbReference>
<evidence type="ECO:0000256" key="4">
    <source>
        <dbReference type="SAM" id="MobiDB-lite"/>
    </source>
</evidence>
<dbReference type="EMBL" id="JAINUG010000267">
    <property type="protein sequence ID" value="KAJ8384656.1"/>
    <property type="molecule type" value="Genomic_DNA"/>
</dbReference>
<dbReference type="InterPro" id="IPR039008">
    <property type="entry name" value="IF_rod_dom"/>
</dbReference>
<reference evidence="6" key="1">
    <citation type="journal article" date="2023" name="Science">
        <title>Genome structures resolve the early diversification of teleost fishes.</title>
        <authorList>
            <person name="Parey E."/>
            <person name="Louis A."/>
            <person name="Montfort J."/>
            <person name="Bouchez O."/>
            <person name="Roques C."/>
            <person name="Iampietro C."/>
            <person name="Lluch J."/>
            <person name="Castinel A."/>
            <person name="Donnadieu C."/>
            <person name="Desvignes T."/>
            <person name="Floi Bucao C."/>
            <person name="Jouanno E."/>
            <person name="Wen M."/>
            <person name="Mejri S."/>
            <person name="Dirks R."/>
            <person name="Jansen H."/>
            <person name="Henkel C."/>
            <person name="Chen W.J."/>
            <person name="Zahm M."/>
            <person name="Cabau C."/>
            <person name="Klopp C."/>
            <person name="Thompson A.W."/>
            <person name="Robinson-Rechavi M."/>
            <person name="Braasch I."/>
            <person name="Lecointre G."/>
            <person name="Bobe J."/>
            <person name="Postlethwait J.H."/>
            <person name="Berthelot C."/>
            <person name="Roest Crollius H."/>
            <person name="Guiguen Y."/>
        </authorList>
    </citation>
    <scope>NUCLEOTIDE SEQUENCE</scope>
    <source>
        <strain evidence="6">NC1722</strain>
    </source>
</reference>
<gene>
    <name evidence="6" type="ORF">AAFF_G00199880</name>
</gene>
<dbReference type="Gene3D" id="1.20.5.500">
    <property type="entry name" value="Single helix bin"/>
    <property type="match status" value="1"/>
</dbReference>
<accession>A0AAD7W558</accession>
<dbReference type="PRINTS" id="PR01248">
    <property type="entry name" value="TYPE1KERATIN"/>
</dbReference>
<keyword evidence="2 3" id="KW-0175">Coiled coil</keyword>
<feature type="region of interest" description="Disordered" evidence="4">
    <location>
        <begin position="173"/>
        <end position="207"/>
    </location>
</feature>
<evidence type="ECO:0000256" key="2">
    <source>
        <dbReference type="ARBA" id="ARBA00023054"/>
    </source>
</evidence>
<feature type="domain" description="IF rod" evidence="5">
    <location>
        <begin position="210"/>
        <end position="588"/>
    </location>
</feature>
<evidence type="ECO:0000256" key="3">
    <source>
        <dbReference type="SAM" id="Coils"/>
    </source>
</evidence>
<evidence type="ECO:0000256" key="1">
    <source>
        <dbReference type="ARBA" id="ARBA00022754"/>
    </source>
</evidence>
<name>A0AAD7W558_9TELE</name>
<feature type="compositionally biased region" description="Gly residues" evidence="4">
    <location>
        <begin position="173"/>
        <end position="202"/>
    </location>
</feature>
<evidence type="ECO:0000313" key="6">
    <source>
        <dbReference type="EMBL" id="KAJ8384656.1"/>
    </source>
</evidence>
<protein>
    <recommendedName>
        <fullName evidence="5">IF rod domain-containing protein</fullName>
    </recommendedName>
</protein>
<dbReference type="SUPFAM" id="SSF64593">
    <property type="entry name" value="Intermediate filament protein, coiled coil region"/>
    <property type="match status" value="1"/>
</dbReference>
<feature type="coiled-coil region" evidence="3">
    <location>
        <begin position="431"/>
        <end position="458"/>
    </location>
</feature>
<feature type="coiled-coil region" evidence="3">
    <location>
        <begin position="214"/>
        <end position="248"/>
    </location>
</feature>
<feature type="compositionally biased region" description="Low complexity" evidence="4">
    <location>
        <begin position="7"/>
        <end position="31"/>
    </location>
</feature>
<keyword evidence="7" id="KW-1185">Reference proteome</keyword>
<evidence type="ECO:0000313" key="7">
    <source>
        <dbReference type="Proteomes" id="UP001221898"/>
    </source>
</evidence>
<dbReference type="PANTHER" id="PTHR23239:SF366">
    <property type="entry name" value="KERATIN, TYPE I CYTOSKELETAL 47 KDA"/>
    <property type="match status" value="1"/>
</dbReference>
<dbReference type="Gene3D" id="1.20.5.1160">
    <property type="entry name" value="Vasodilator-stimulated phosphoprotein"/>
    <property type="match status" value="1"/>
</dbReference>
<evidence type="ECO:0000259" key="5">
    <source>
        <dbReference type="PROSITE" id="PS51842"/>
    </source>
</evidence>
<keyword evidence="1" id="KW-0403">Intermediate filament</keyword>
<dbReference type="PANTHER" id="PTHR23239">
    <property type="entry name" value="INTERMEDIATE FILAMENT"/>
    <property type="match status" value="1"/>
</dbReference>
<dbReference type="InterPro" id="IPR002957">
    <property type="entry name" value="Keratin_I"/>
</dbReference>
<dbReference type="Proteomes" id="UP001221898">
    <property type="component" value="Unassembled WGS sequence"/>
</dbReference>
<comment type="caution">
    <text evidence="6">The sequence shown here is derived from an EMBL/GenBank/DDBJ whole genome shotgun (WGS) entry which is preliminary data.</text>
</comment>